<evidence type="ECO:0000313" key="1">
    <source>
        <dbReference type="EMBL" id="CAF4167824.1"/>
    </source>
</evidence>
<reference evidence="1" key="1">
    <citation type="submission" date="2021-02" db="EMBL/GenBank/DDBJ databases">
        <authorList>
            <person name="Nowell W R."/>
        </authorList>
    </citation>
    <scope>NUCLEOTIDE SEQUENCE</scope>
</reference>
<accession>A0A8S2RLB3</accession>
<comment type="caution">
    <text evidence="1">The sequence shown here is derived from an EMBL/GenBank/DDBJ whole genome shotgun (WGS) entry which is preliminary data.</text>
</comment>
<dbReference type="Proteomes" id="UP000681722">
    <property type="component" value="Unassembled WGS sequence"/>
</dbReference>
<name>A0A8S2RLB3_9BILA</name>
<organism evidence="1 3">
    <name type="scientific">Didymodactylos carnosus</name>
    <dbReference type="NCBI Taxonomy" id="1234261"/>
    <lineage>
        <taxon>Eukaryota</taxon>
        <taxon>Metazoa</taxon>
        <taxon>Spiralia</taxon>
        <taxon>Gnathifera</taxon>
        <taxon>Rotifera</taxon>
        <taxon>Eurotatoria</taxon>
        <taxon>Bdelloidea</taxon>
        <taxon>Philodinida</taxon>
        <taxon>Philodinidae</taxon>
        <taxon>Didymodactylos</taxon>
    </lineage>
</organism>
<gene>
    <name evidence="1" type="ORF">SRO942_LOCUS30080</name>
    <name evidence="2" type="ORF">SRO942_LOCUS49752</name>
</gene>
<proteinExistence type="predicted"/>
<dbReference type="AlphaFoldDB" id="A0A8S2RLB3"/>
<sequence>MECSIPEFQKGKPCPNKTN</sequence>
<dbReference type="EMBL" id="CAJOBC010047984">
    <property type="protein sequence ID" value="CAF4167824.1"/>
    <property type="molecule type" value="Genomic_DNA"/>
</dbReference>
<protein>
    <submittedName>
        <fullName evidence="1">Uncharacterized protein</fullName>
    </submittedName>
</protein>
<feature type="non-terminal residue" evidence="1">
    <location>
        <position position="19"/>
    </location>
</feature>
<evidence type="ECO:0000313" key="3">
    <source>
        <dbReference type="Proteomes" id="UP000681722"/>
    </source>
</evidence>
<dbReference type="EMBL" id="CAJOBC010135665">
    <property type="protein sequence ID" value="CAF4627853.1"/>
    <property type="molecule type" value="Genomic_DNA"/>
</dbReference>
<evidence type="ECO:0000313" key="2">
    <source>
        <dbReference type="EMBL" id="CAF4627853.1"/>
    </source>
</evidence>